<dbReference type="RefSeq" id="WP_141819902.1">
    <property type="nucleotide sequence ID" value="NZ_BAAAQC010000005.1"/>
</dbReference>
<organism evidence="7 8">
    <name type="scientific">Humibacillus xanthopallidus</name>
    <dbReference type="NCBI Taxonomy" id="412689"/>
    <lineage>
        <taxon>Bacteria</taxon>
        <taxon>Bacillati</taxon>
        <taxon>Actinomycetota</taxon>
        <taxon>Actinomycetes</taxon>
        <taxon>Micrococcales</taxon>
        <taxon>Intrasporangiaceae</taxon>
        <taxon>Humibacillus</taxon>
    </lineage>
</organism>
<dbReference type="FunFam" id="3.40.50.12780:FF:000012">
    <property type="entry name" value="Non-ribosomal peptide synthetase"/>
    <property type="match status" value="1"/>
</dbReference>
<evidence type="ECO:0000259" key="6">
    <source>
        <dbReference type="PROSITE" id="PS50075"/>
    </source>
</evidence>
<dbReference type="InterPro" id="IPR045851">
    <property type="entry name" value="AMP-bd_C_sf"/>
</dbReference>
<evidence type="ECO:0000313" key="8">
    <source>
        <dbReference type="Proteomes" id="UP000320085"/>
    </source>
</evidence>
<dbReference type="PROSITE" id="PS50075">
    <property type="entry name" value="CARRIER"/>
    <property type="match status" value="1"/>
</dbReference>
<comment type="cofactor">
    <cofactor evidence="1">
        <name>pantetheine 4'-phosphate</name>
        <dbReference type="ChEBI" id="CHEBI:47942"/>
    </cofactor>
</comment>
<dbReference type="PANTHER" id="PTHR45527:SF1">
    <property type="entry name" value="FATTY ACID SYNTHASE"/>
    <property type="match status" value="1"/>
</dbReference>
<evidence type="ECO:0000313" key="7">
    <source>
        <dbReference type="EMBL" id="TQN47573.1"/>
    </source>
</evidence>
<dbReference type="InterPro" id="IPR042099">
    <property type="entry name" value="ANL_N_sf"/>
</dbReference>
<keyword evidence="5" id="KW-0472">Membrane</keyword>
<dbReference type="Gene3D" id="2.160.10.10">
    <property type="entry name" value="Hexapeptide repeat proteins"/>
    <property type="match status" value="2"/>
</dbReference>
<evidence type="ECO:0000256" key="4">
    <source>
        <dbReference type="SAM" id="MobiDB-lite"/>
    </source>
</evidence>
<name>A0A543PU26_9MICO</name>
<dbReference type="GO" id="GO:0044550">
    <property type="term" value="P:secondary metabolite biosynthetic process"/>
    <property type="evidence" value="ECO:0007669"/>
    <property type="project" value="TreeGrafter"/>
</dbReference>
<dbReference type="Gene3D" id="3.40.50.12780">
    <property type="entry name" value="N-terminal domain of ligase-like"/>
    <property type="match status" value="1"/>
</dbReference>
<feature type="transmembrane region" description="Helical" evidence="5">
    <location>
        <begin position="658"/>
        <end position="680"/>
    </location>
</feature>
<evidence type="ECO:0000256" key="3">
    <source>
        <dbReference type="ARBA" id="ARBA00022553"/>
    </source>
</evidence>
<dbReference type="InterPro" id="IPR036736">
    <property type="entry name" value="ACP-like_sf"/>
</dbReference>
<dbReference type="CDD" id="cd05930">
    <property type="entry name" value="A_NRPS"/>
    <property type="match status" value="1"/>
</dbReference>
<dbReference type="Proteomes" id="UP000320085">
    <property type="component" value="Unassembled WGS sequence"/>
</dbReference>
<dbReference type="InterPro" id="IPR020845">
    <property type="entry name" value="AMP-binding_CS"/>
</dbReference>
<dbReference type="GO" id="GO:0031177">
    <property type="term" value="F:phosphopantetheine binding"/>
    <property type="evidence" value="ECO:0007669"/>
    <property type="project" value="InterPro"/>
</dbReference>
<dbReference type="PANTHER" id="PTHR45527">
    <property type="entry name" value="NONRIBOSOMAL PEPTIDE SYNTHETASE"/>
    <property type="match status" value="1"/>
</dbReference>
<keyword evidence="3" id="KW-0597">Phosphoprotein</keyword>
<dbReference type="InterPro" id="IPR012728">
    <property type="entry name" value="Pls/PosA_C"/>
</dbReference>
<dbReference type="InterPro" id="IPR009081">
    <property type="entry name" value="PP-bd_ACP"/>
</dbReference>
<comment type="caution">
    <text evidence="7">The sequence shown here is derived from an EMBL/GenBank/DDBJ whole genome shotgun (WGS) entry which is preliminary data.</text>
</comment>
<dbReference type="GO" id="GO:0005737">
    <property type="term" value="C:cytoplasm"/>
    <property type="evidence" value="ECO:0007669"/>
    <property type="project" value="TreeGrafter"/>
</dbReference>
<evidence type="ECO:0000256" key="2">
    <source>
        <dbReference type="ARBA" id="ARBA00022450"/>
    </source>
</evidence>
<dbReference type="InterPro" id="IPR000873">
    <property type="entry name" value="AMP-dep_synth/lig_dom"/>
</dbReference>
<protein>
    <submittedName>
        <fullName evidence="7">Non-ribosomal peptide synthetase-like protein</fullName>
    </submittedName>
</protein>
<dbReference type="GO" id="GO:0043041">
    <property type="term" value="P:amino acid activation for nonribosomal peptide biosynthetic process"/>
    <property type="evidence" value="ECO:0007669"/>
    <property type="project" value="TreeGrafter"/>
</dbReference>
<feature type="transmembrane region" description="Helical" evidence="5">
    <location>
        <begin position="686"/>
        <end position="714"/>
    </location>
</feature>
<dbReference type="InterPro" id="IPR020806">
    <property type="entry name" value="PKS_PP-bd"/>
</dbReference>
<dbReference type="InterPro" id="IPR006162">
    <property type="entry name" value="Ppantetheine_attach_site"/>
</dbReference>
<dbReference type="NCBIfam" id="TIGR01733">
    <property type="entry name" value="AA-adenyl-dom"/>
    <property type="match status" value="1"/>
</dbReference>
<feature type="region of interest" description="Disordered" evidence="4">
    <location>
        <begin position="1"/>
        <end position="23"/>
    </location>
</feature>
<evidence type="ECO:0000256" key="5">
    <source>
        <dbReference type="SAM" id="Phobius"/>
    </source>
</evidence>
<feature type="region of interest" description="Disordered" evidence="4">
    <location>
        <begin position="1329"/>
        <end position="1351"/>
    </location>
</feature>
<dbReference type="SMART" id="SM00823">
    <property type="entry name" value="PKS_PP"/>
    <property type="match status" value="1"/>
</dbReference>
<evidence type="ECO:0000256" key="1">
    <source>
        <dbReference type="ARBA" id="ARBA00001957"/>
    </source>
</evidence>
<feature type="transmembrane region" description="Helical" evidence="5">
    <location>
        <begin position="1128"/>
        <end position="1150"/>
    </location>
</feature>
<dbReference type="Pfam" id="PF00501">
    <property type="entry name" value="AMP-binding"/>
    <property type="match status" value="1"/>
</dbReference>
<feature type="domain" description="Carrier" evidence="6">
    <location>
        <begin position="536"/>
        <end position="612"/>
    </location>
</feature>
<keyword evidence="5" id="KW-1133">Transmembrane helix</keyword>
<dbReference type="NCBIfam" id="TIGR02353">
    <property type="entry name" value="NRPS_term_dom"/>
    <property type="match status" value="1"/>
</dbReference>
<dbReference type="Pfam" id="PF00550">
    <property type="entry name" value="PP-binding"/>
    <property type="match status" value="1"/>
</dbReference>
<dbReference type="EMBL" id="VFQF01000001">
    <property type="protein sequence ID" value="TQN47573.1"/>
    <property type="molecule type" value="Genomic_DNA"/>
</dbReference>
<dbReference type="InterPro" id="IPR010071">
    <property type="entry name" value="AA_adenyl_dom"/>
</dbReference>
<gene>
    <name evidence="7" type="ORF">FHX52_0676</name>
</gene>
<dbReference type="Gene3D" id="1.10.1200.10">
    <property type="entry name" value="ACP-like"/>
    <property type="match status" value="1"/>
</dbReference>
<dbReference type="SUPFAM" id="SSF47336">
    <property type="entry name" value="ACP-like"/>
    <property type="match status" value="1"/>
</dbReference>
<dbReference type="GO" id="GO:0072330">
    <property type="term" value="P:monocarboxylic acid biosynthetic process"/>
    <property type="evidence" value="ECO:0007669"/>
    <property type="project" value="UniProtKB-ARBA"/>
</dbReference>
<dbReference type="OrthoDB" id="2472181at2"/>
<dbReference type="InterPro" id="IPR025110">
    <property type="entry name" value="AMP-bd_C"/>
</dbReference>
<dbReference type="FunFam" id="3.40.50.980:FF:000001">
    <property type="entry name" value="Non-ribosomal peptide synthetase"/>
    <property type="match status" value="1"/>
</dbReference>
<dbReference type="PROSITE" id="PS00455">
    <property type="entry name" value="AMP_BINDING"/>
    <property type="match status" value="1"/>
</dbReference>
<proteinExistence type="predicted"/>
<keyword evidence="2" id="KW-0596">Phosphopantetheine</keyword>
<dbReference type="Pfam" id="PF13193">
    <property type="entry name" value="AMP-binding_C"/>
    <property type="match status" value="1"/>
</dbReference>
<feature type="transmembrane region" description="Helical" evidence="5">
    <location>
        <begin position="968"/>
        <end position="986"/>
    </location>
</feature>
<dbReference type="InterPro" id="IPR011004">
    <property type="entry name" value="Trimer_LpxA-like_sf"/>
</dbReference>
<dbReference type="PROSITE" id="PS00012">
    <property type="entry name" value="PHOSPHOPANTETHEINE"/>
    <property type="match status" value="1"/>
</dbReference>
<dbReference type="SUPFAM" id="SSF51161">
    <property type="entry name" value="Trimeric LpxA-like enzymes"/>
    <property type="match status" value="3"/>
</dbReference>
<dbReference type="Gene3D" id="3.30.300.30">
    <property type="match status" value="1"/>
</dbReference>
<accession>A0A543PU26</accession>
<reference evidence="7 8" key="1">
    <citation type="submission" date="2019-06" db="EMBL/GenBank/DDBJ databases">
        <title>Sequencing the genomes of 1000 actinobacteria strains.</title>
        <authorList>
            <person name="Klenk H.-P."/>
        </authorList>
    </citation>
    <scope>NUCLEOTIDE SEQUENCE [LARGE SCALE GENOMIC DNA]</scope>
    <source>
        <strain evidence="7 8">DSM 21776</strain>
    </source>
</reference>
<dbReference type="FunFam" id="1.10.1200.10:FF:000016">
    <property type="entry name" value="Non-ribosomal peptide synthase"/>
    <property type="match status" value="1"/>
</dbReference>
<keyword evidence="5" id="KW-0812">Transmembrane</keyword>
<dbReference type="SUPFAM" id="SSF56801">
    <property type="entry name" value="Acetyl-CoA synthetase-like"/>
    <property type="match status" value="1"/>
</dbReference>
<feature type="transmembrane region" description="Helical" evidence="5">
    <location>
        <begin position="1156"/>
        <end position="1179"/>
    </location>
</feature>
<sequence>MSALTTGSPRLGDEREFPLQGRDSGSATGMCLHHLFETQVDRVPSRPAVIHAGETLTYRELDERANQLARHLRRLGVESGDLVGIYLERSSTTIVAMLAVFKAGAGYVPLDPIYPPERIGYILENAHVAAVLSQEALVEQGELAQAGRVVVLDRDWSEVAEQPVTRLTGAESGTSDDRLAYVIYTSGTTGRPKGVMTEHRAVVHFVSAFNDVCDVREDDRVYQGFSPTFDGSVEEIWMALAHGASLVIPPADVVRIGSEVGRLLNESHVTVFSTVPTMLSTIDVDLPTVRLLIVSGEVCTPEVVERWAHPGRRLLNVYGPTETTVNATAAECVHGCPITIGRPLAGYLTYILDGSLHPLPEGATGELYIGGPGLARGYLNLSEQTAGHFIPNPFAETCDWAPRLFKSGDRARLNEDGTIEYLGRLDGQVKVRGFRVELAEIESVLRDVAAVVSAAVTVTDRGGPQLAAYVTVDRAAGPLDRDAVLQQLRARLPDYMVPAYLDELREFPRLTSGKIDRRSLPPPAEPLVRGDREIVAPRTDAERRLLAVWEATLNVSPVSVTDNFFTELGGHSLLAAQTVSALRRELGLEVAVRDIYRWPTIEELAAHTAPAEVTGEGTAKGTAGARADLRASSSRGVFTGLSWWTRALVPLLQALSMYLLYVVTSWQLMATVGVVVAYLAGSLSLLAGLLVLAVLILLSHPLTLLISVATKWILIGRYRPGRHPVWGFYYLRWWLVERLTAAADPGWMAGTPMMNLYMRMMGAKVGSGAIIDTPYCCAFDLVEVGKGAAIGADTHILGYRVEDGMLQLGRVSVGEGCYVGIHSTLGLDTSMGPGARLGDLSLLADGEAIPAGESRQGSPAVPTRINLPKTPTRQGWSVSVAIGHLFAMEALGLVVAFASLPVTILLVAAILRTSVVGIIVVLFTAGPLTDLGYCLVSAAIRAVLWRHPRPGVYPVNSVTYLRKWSADFLMGASRTTLLPLYTTLYLPPWLRMLGARIGPRAELSTVSQVSPEGLDIGQESFLADGVVIGRRRMFNGSFEIGGNRIGRRTFVGNNALMPVGENIGDNSLLGVLSTPAAGAVERDGMDWLGSPAFRLPARQKVGGFRDDELFRPSRTTYAKRLFVDGIRIVAPGVITTTGLLAFVAAAWFTYLWLGFVALLVLFPVLSIGVAMLEYLLVVLMKLAFMGRFRPVVKPLWSSYVWRNEAVNGSYESVAVGALAPLLGTPFIGPALRLLGCSIGRRVFLASILFSEFDLIEIGPHAAVNLGAVLQTHLFEDRIMKSSFVRVDDDCTIGDHAVVLYDTRMQHGSTVAPLSLVMKGEVLPPSTRWAGIPIGSRAPSSQAESTRRGGRR</sequence>